<evidence type="ECO:0000256" key="6">
    <source>
        <dbReference type="SAM" id="Phobius"/>
    </source>
</evidence>
<proteinExistence type="predicted"/>
<dbReference type="RefSeq" id="WP_091298162.1">
    <property type="nucleotide sequence ID" value="NZ_FOCE01000002.1"/>
</dbReference>
<comment type="subcellular location">
    <subcellularLocation>
        <location evidence="1">Cell membrane</location>
        <topology evidence="1">Multi-pass membrane protein</topology>
    </subcellularLocation>
</comment>
<feature type="domain" description="Cytochrome b561 bacterial/Ni-hydrogenase" evidence="7">
    <location>
        <begin position="7"/>
        <end position="168"/>
    </location>
</feature>
<dbReference type="PANTHER" id="PTHR30485:SF2">
    <property type="entry name" value="BLL0597 PROTEIN"/>
    <property type="match status" value="1"/>
</dbReference>
<feature type="transmembrane region" description="Helical" evidence="6">
    <location>
        <begin position="135"/>
        <end position="152"/>
    </location>
</feature>
<feature type="transmembrane region" description="Helical" evidence="6">
    <location>
        <begin position="95"/>
        <end position="123"/>
    </location>
</feature>
<dbReference type="GO" id="GO:0009055">
    <property type="term" value="F:electron transfer activity"/>
    <property type="evidence" value="ECO:0007669"/>
    <property type="project" value="InterPro"/>
</dbReference>
<keyword evidence="3 6" id="KW-0812">Transmembrane</keyword>
<name>A0A1H8C372_9RHOB</name>
<evidence type="ECO:0000256" key="3">
    <source>
        <dbReference type="ARBA" id="ARBA00022692"/>
    </source>
</evidence>
<keyword evidence="5 6" id="KW-0472">Membrane</keyword>
<feature type="transmembrane region" description="Helical" evidence="6">
    <location>
        <begin position="36"/>
        <end position="57"/>
    </location>
</feature>
<evidence type="ECO:0000313" key="9">
    <source>
        <dbReference type="Proteomes" id="UP000198761"/>
    </source>
</evidence>
<dbReference type="Proteomes" id="UP000198761">
    <property type="component" value="Unassembled WGS sequence"/>
</dbReference>
<dbReference type="GO" id="GO:0005886">
    <property type="term" value="C:plasma membrane"/>
    <property type="evidence" value="ECO:0007669"/>
    <property type="project" value="UniProtKB-SubCell"/>
</dbReference>
<dbReference type="SUPFAM" id="SSF81342">
    <property type="entry name" value="Transmembrane di-heme cytochromes"/>
    <property type="match status" value="1"/>
</dbReference>
<evidence type="ECO:0000256" key="5">
    <source>
        <dbReference type="ARBA" id="ARBA00023136"/>
    </source>
</evidence>
<evidence type="ECO:0000259" key="7">
    <source>
        <dbReference type="Pfam" id="PF01292"/>
    </source>
</evidence>
<dbReference type="AlphaFoldDB" id="A0A1H8C372"/>
<keyword evidence="2" id="KW-1003">Cell membrane</keyword>
<dbReference type="InterPro" id="IPR011577">
    <property type="entry name" value="Cyt_b561_bac/Ni-Hgenase"/>
</dbReference>
<dbReference type="Gene3D" id="1.20.950.20">
    <property type="entry name" value="Transmembrane di-heme cytochromes, Chain C"/>
    <property type="match status" value="1"/>
</dbReference>
<dbReference type="STRING" id="933059.SAMN04488103_102344"/>
<keyword evidence="4 6" id="KW-1133">Transmembrane helix</keyword>
<sequence length="175" mass="19280">MRKPVFVWDAFVRLFHWSLVLSFGANALFTDPESKLHHGVGYVAVGLVVARILWGLIGTRHARFSDFPPDPAAALGQVAEMATGRRNAHRGHSPLGALMIYNLLLSVIVIGASGYLMTTLAFFGVEWVEELHEAAVLWAEASVVLHILAVVFESRRLGINLPRSMVTGYKDMPET</sequence>
<dbReference type="EMBL" id="FOCE01000002">
    <property type="protein sequence ID" value="SEM88517.1"/>
    <property type="molecule type" value="Genomic_DNA"/>
</dbReference>
<feature type="transmembrane region" description="Helical" evidence="6">
    <location>
        <begin position="12"/>
        <end position="30"/>
    </location>
</feature>
<organism evidence="8 9">
    <name type="scientific">Gemmobacter aquatilis</name>
    <dbReference type="NCBI Taxonomy" id="933059"/>
    <lineage>
        <taxon>Bacteria</taxon>
        <taxon>Pseudomonadati</taxon>
        <taxon>Pseudomonadota</taxon>
        <taxon>Alphaproteobacteria</taxon>
        <taxon>Rhodobacterales</taxon>
        <taxon>Paracoccaceae</taxon>
        <taxon>Gemmobacter</taxon>
    </lineage>
</organism>
<accession>A0A1H8C372</accession>
<protein>
    <submittedName>
        <fullName evidence="8">Cytochrome b</fullName>
    </submittedName>
</protein>
<evidence type="ECO:0000313" key="8">
    <source>
        <dbReference type="EMBL" id="SEM88517.1"/>
    </source>
</evidence>
<dbReference type="Pfam" id="PF01292">
    <property type="entry name" value="Ni_hydr_CYTB"/>
    <property type="match status" value="1"/>
</dbReference>
<keyword evidence="9" id="KW-1185">Reference proteome</keyword>
<evidence type="ECO:0000256" key="1">
    <source>
        <dbReference type="ARBA" id="ARBA00004651"/>
    </source>
</evidence>
<gene>
    <name evidence="8" type="ORF">SAMN04488103_102344</name>
</gene>
<dbReference type="GO" id="GO:0020037">
    <property type="term" value="F:heme binding"/>
    <property type="evidence" value="ECO:0007669"/>
    <property type="project" value="TreeGrafter"/>
</dbReference>
<dbReference type="OrthoDB" id="196472at2"/>
<dbReference type="GO" id="GO:0022904">
    <property type="term" value="P:respiratory electron transport chain"/>
    <property type="evidence" value="ECO:0007669"/>
    <property type="project" value="InterPro"/>
</dbReference>
<evidence type="ECO:0000256" key="4">
    <source>
        <dbReference type="ARBA" id="ARBA00022989"/>
    </source>
</evidence>
<evidence type="ECO:0000256" key="2">
    <source>
        <dbReference type="ARBA" id="ARBA00022475"/>
    </source>
</evidence>
<reference evidence="8 9" key="1">
    <citation type="submission" date="2016-10" db="EMBL/GenBank/DDBJ databases">
        <authorList>
            <person name="de Groot N.N."/>
        </authorList>
    </citation>
    <scope>NUCLEOTIDE SEQUENCE [LARGE SCALE GENOMIC DNA]</scope>
    <source>
        <strain evidence="8 9">DSM 3857</strain>
    </source>
</reference>
<dbReference type="PANTHER" id="PTHR30485">
    <property type="entry name" value="NI/FE-HYDROGENASE 1 B-TYPE CYTOCHROME SUBUNIT"/>
    <property type="match status" value="1"/>
</dbReference>
<dbReference type="InterPro" id="IPR016174">
    <property type="entry name" value="Di-haem_cyt_TM"/>
</dbReference>
<dbReference type="InterPro" id="IPR051542">
    <property type="entry name" value="Hydrogenase_cytochrome"/>
</dbReference>